<dbReference type="Proteomes" id="UP000800200">
    <property type="component" value="Unassembled WGS sequence"/>
</dbReference>
<evidence type="ECO:0000313" key="7">
    <source>
        <dbReference type="Proteomes" id="UP000800200"/>
    </source>
</evidence>
<dbReference type="AlphaFoldDB" id="A0A6A6DCF3"/>
<keyword evidence="3" id="KW-0677">Repeat</keyword>
<dbReference type="InterPro" id="IPR011990">
    <property type="entry name" value="TPR-like_helical_dom_sf"/>
</dbReference>
<keyword evidence="2" id="KW-0963">Cytoplasm</keyword>
<gene>
    <name evidence="5" type="ORF">K469DRAFT_503082</name>
    <name evidence="6" type="ORF">K469DRAFT_519637</name>
</gene>
<evidence type="ECO:0000256" key="4">
    <source>
        <dbReference type="ARBA" id="ARBA00022803"/>
    </source>
</evidence>
<proteinExistence type="predicted"/>
<dbReference type="EMBL" id="ML994728">
    <property type="protein sequence ID" value="KAF2175640.1"/>
    <property type="molecule type" value="Genomic_DNA"/>
</dbReference>
<dbReference type="GO" id="GO:0005737">
    <property type="term" value="C:cytoplasm"/>
    <property type="evidence" value="ECO:0007669"/>
    <property type="project" value="UniProtKB-SubCell"/>
</dbReference>
<dbReference type="GO" id="GO:0005871">
    <property type="term" value="C:kinesin complex"/>
    <property type="evidence" value="ECO:0007669"/>
    <property type="project" value="InterPro"/>
</dbReference>
<accession>A0A6A6DCF3</accession>
<dbReference type="GO" id="GO:0019894">
    <property type="term" value="F:kinesin binding"/>
    <property type="evidence" value="ECO:0007669"/>
    <property type="project" value="TreeGrafter"/>
</dbReference>
<evidence type="ECO:0008006" key="8">
    <source>
        <dbReference type="Google" id="ProtNLM"/>
    </source>
</evidence>
<evidence type="ECO:0000313" key="6">
    <source>
        <dbReference type="EMBL" id="KAF2175640.1"/>
    </source>
</evidence>
<evidence type="ECO:0000313" key="5">
    <source>
        <dbReference type="EMBL" id="KAF2174720.1"/>
    </source>
</evidence>
<dbReference type="OrthoDB" id="5986190at2759"/>
<dbReference type="Gene3D" id="1.25.40.10">
    <property type="entry name" value="Tetratricopeptide repeat domain"/>
    <property type="match status" value="1"/>
</dbReference>
<dbReference type="EMBL" id="ML994784">
    <property type="protein sequence ID" value="KAF2174720.1"/>
    <property type="molecule type" value="Genomic_DNA"/>
</dbReference>
<keyword evidence="7" id="KW-1185">Reference proteome</keyword>
<organism evidence="6 7">
    <name type="scientific">Zopfia rhizophila CBS 207.26</name>
    <dbReference type="NCBI Taxonomy" id="1314779"/>
    <lineage>
        <taxon>Eukaryota</taxon>
        <taxon>Fungi</taxon>
        <taxon>Dikarya</taxon>
        <taxon>Ascomycota</taxon>
        <taxon>Pezizomycotina</taxon>
        <taxon>Dothideomycetes</taxon>
        <taxon>Dothideomycetes incertae sedis</taxon>
        <taxon>Zopfiaceae</taxon>
        <taxon>Zopfia</taxon>
    </lineage>
</organism>
<dbReference type="PANTHER" id="PTHR45783:SF3">
    <property type="entry name" value="KINESIN LIGHT CHAIN"/>
    <property type="match status" value="1"/>
</dbReference>
<dbReference type="PANTHER" id="PTHR45783">
    <property type="entry name" value="KINESIN LIGHT CHAIN"/>
    <property type="match status" value="1"/>
</dbReference>
<sequence length="68" mass="7807">YDEAEKLNRRVLEGRENKLGKDHPDTLTSVYCLAYLLHQQKPYKEASGLYQRACNGHKQKPGSHHPST</sequence>
<evidence type="ECO:0000256" key="2">
    <source>
        <dbReference type="ARBA" id="ARBA00022490"/>
    </source>
</evidence>
<evidence type="ECO:0000256" key="3">
    <source>
        <dbReference type="ARBA" id="ARBA00022737"/>
    </source>
</evidence>
<dbReference type="InterPro" id="IPR002151">
    <property type="entry name" value="Kinesin_light"/>
</dbReference>
<dbReference type="Pfam" id="PF13424">
    <property type="entry name" value="TPR_12"/>
    <property type="match status" value="1"/>
</dbReference>
<reference evidence="6" key="1">
    <citation type="journal article" date="2020" name="Stud. Mycol.">
        <title>101 Dothideomycetes genomes: a test case for predicting lifestyles and emergence of pathogens.</title>
        <authorList>
            <person name="Haridas S."/>
            <person name="Albert R."/>
            <person name="Binder M."/>
            <person name="Bloem J."/>
            <person name="Labutti K."/>
            <person name="Salamov A."/>
            <person name="Andreopoulos B."/>
            <person name="Baker S."/>
            <person name="Barry K."/>
            <person name="Bills G."/>
            <person name="Bluhm B."/>
            <person name="Cannon C."/>
            <person name="Castanera R."/>
            <person name="Culley D."/>
            <person name="Daum C."/>
            <person name="Ezra D."/>
            <person name="Gonzalez J."/>
            <person name="Henrissat B."/>
            <person name="Kuo A."/>
            <person name="Liang C."/>
            <person name="Lipzen A."/>
            <person name="Lutzoni F."/>
            <person name="Magnuson J."/>
            <person name="Mondo S."/>
            <person name="Nolan M."/>
            <person name="Ohm R."/>
            <person name="Pangilinan J."/>
            <person name="Park H.-J."/>
            <person name="Ramirez L."/>
            <person name="Alfaro M."/>
            <person name="Sun H."/>
            <person name="Tritt A."/>
            <person name="Yoshinaga Y."/>
            <person name="Zwiers L.-H."/>
            <person name="Turgeon B."/>
            <person name="Goodwin S."/>
            <person name="Spatafora J."/>
            <person name="Crous P."/>
            <person name="Grigoriev I."/>
        </authorList>
    </citation>
    <scope>NUCLEOTIDE SEQUENCE</scope>
    <source>
        <strain evidence="6">CBS 207.26</strain>
    </source>
</reference>
<keyword evidence="4" id="KW-0802">TPR repeat</keyword>
<name>A0A6A6DCF3_9PEZI</name>
<feature type="non-terminal residue" evidence="6">
    <location>
        <position position="68"/>
    </location>
</feature>
<dbReference type="GO" id="GO:0007018">
    <property type="term" value="P:microtubule-based movement"/>
    <property type="evidence" value="ECO:0007669"/>
    <property type="project" value="TreeGrafter"/>
</dbReference>
<protein>
    <recommendedName>
        <fullName evidence="8">Kinesin light chain</fullName>
    </recommendedName>
</protein>
<comment type="subcellular location">
    <subcellularLocation>
        <location evidence="1">Cytoplasm</location>
    </subcellularLocation>
</comment>
<feature type="non-terminal residue" evidence="6">
    <location>
        <position position="1"/>
    </location>
</feature>
<evidence type="ECO:0000256" key="1">
    <source>
        <dbReference type="ARBA" id="ARBA00004496"/>
    </source>
</evidence>
<dbReference type="SUPFAM" id="SSF48452">
    <property type="entry name" value="TPR-like"/>
    <property type="match status" value="1"/>
</dbReference>